<feature type="compositionally biased region" description="Basic residues" evidence="1">
    <location>
        <begin position="55"/>
        <end position="65"/>
    </location>
</feature>
<keyword evidence="3" id="KW-1185">Reference proteome</keyword>
<dbReference type="AlphaFoldDB" id="A0ABD0U208"/>
<dbReference type="EMBL" id="JANQDX010000018">
    <property type="protein sequence ID" value="KAL0906019.1"/>
    <property type="molecule type" value="Genomic_DNA"/>
</dbReference>
<evidence type="ECO:0000313" key="3">
    <source>
        <dbReference type="Proteomes" id="UP001552299"/>
    </source>
</evidence>
<evidence type="ECO:0000313" key="2">
    <source>
        <dbReference type="EMBL" id="KAL0906019.1"/>
    </source>
</evidence>
<protein>
    <recommendedName>
        <fullName evidence="4">Ycf15</fullName>
    </recommendedName>
</protein>
<name>A0ABD0U208_DENTH</name>
<comment type="caution">
    <text evidence="2">The sequence shown here is derived from an EMBL/GenBank/DDBJ whole genome shotgun (WGS) entry which is preliminary data.</text>
</comment>
<evidence type="ECO:0008006" key="4">
    <source>
        <dbReference type="Google" id="ProtNLM"/>
    </source>
</evidence>
<dbReference type="Proteomes" id="UP001552299">
    <property type="component" value="Unassembled WGS sequence"/>
</dbReference>
<accession>A0ABD0U208</accession>
<gene>
    <name evidence="2" type="ORF">M5K25_024479</name>
</gene>
<organism evidence="2 3">
    <name type="scientific">Dendrobium thyrsiflorum</name>
    <name type="common">Pinecone-like raceme dendrobium</name>
    <name type="synonym">Orchid</name>
    <dbReference type="NCBI Taxonomy" id="117978"/>
    <lineage>
        <taxon>Eukaryota</taxon>
        <taxon>Viridiplantae</taxon>
        <taxon>Streptophyta</taxon>
        <taxon>Embryophyta</taxon>
        <taxon>Tracheophyta</taxon>
        <taxon>Spermatophyta</taxon>
        <taxon>Magnoliopsida</taxon>
        <taxon>Liliopsida</taxon>
        <taxon>Asparagales</taxon>
        <taxon>Orchidaceae</taxon>
        <taxon>Epidendroideae</taxon>
        <taxon>Malaxideae</taxon>
        <taxon>Dendrobiinae</taxon>
        <taxon>Dendrobium</taxon>
    </lineage>
</organism>
<sequence>MNTFKCLTNGPRSRDSISVVHPNHSIFALDHPPIYGSCHPQNSINSLSFLIRGGRSKKEKKKKKRREEGKEGRNSSSIAIRFSSDAGILSDFQVLLL</sequence>
<reference evidence="2 3" key="1">
    <citation type="journal article" date="2024" name="Plant Biotechnol. J.">
        <title>Dendrobium thyrsiflorum genome and its molecular insights into genes involved in important horticultural traits.</title>
        <authorList>
            <person name="Chen B."/>
            <person name="Wang J.Y."/>
            <person name="Zheng P.J."/>
            <person name="Li K.L."/>
            <person name="Liang Y.M."/>
            <person name="Chen X.F."/>
            <person name="Zhang C."/>
            <person name="Zhao X."/>
            <person name="He X."/>
            <person name="Zhang G.Q."/>
            <person name="Liu Z.J."/>
            <person name="Xu Q."/>
        </authorList>
    </citation>
    <scope>NUCLEOTIDE SEQUENCE [LARGE SCALE GENOMIC DNA]</scope>
    <source>
        <strain evidence="2">GZMU011</strain>
    </source>
</reference>
<evidence type="ECO:0000256" key="1">
    <source>
        <dbReference type="SAM" id="MobiDB-lite"/>
    </source>
</evidence>
<proteinExistence type="predicted"/>
<feature type="region of interest" description="Disordered" evidence="1">
    <location>
        <begin position="55"/>
        <end position="76"/>
    </location>
</feature>